<dbReference type="Proteomes" id="UP000199469">
    <property type="component" value="Unassembled WGS sequence"/>
</dbReference>
<proteinExistence type="predicted"/>
<protein>
    <submittedName>
        <fullName evidence="1">YD repeat-containing protein</fullName>
    </submittedName>
</protein>
<sequence>MKNVINILITIVFISFNLKAQTIITPEPTSSSLQNYVNASVSPAMGIPSINIPLYQLETSDANLPLSLSLSYHPYNAKAIVPASEVGAGWSLFKGSMISKETYSKNNEYTEINDLTKLNADRFYYSIPGHSGKFIIYKDPLSGYLKLQNLTGEKIKIDFTRDESSTKLIINSFKITDDKGYQYLFDNYNISSWSQPGIPYGVKTQRSSYVITSVKKADNTDIIIYSYDIKTRYIDNTPNIPKYKLCKLNTITTSKGKIKFEYDYDLYLDNTNNYNNDFYTINNISLVSNSGKMISKYKFIKGNIPGLVTTYSFDTPIATLGSKLGLYRLQKLDSNNVLEEQTEFFYNETGSDTQYGYSENPDLYGDDICSNENPYMSPKKEVIGLLQKIIFPTGGSVVYDFEASEVYTDRTTEDYTTSNIFSEPLFQYYDISDSLDFDTNISRTYTFNVSGASNKTYPVKIGKGLDGLDYGLTTTHGDPYPFSFSVLNSNNVTMQVENSPCNNIFTKMYKLPPGTYTIKINLWGGTGNFAIIQLKSLPKPYKNYDPLQIGARIKRITYFDHDDNIQKEKVYEYNLFTDPLTSSGYQFADENTSLAADLDGFVLYRNVREKEISGNQSNGYIDYYFDTPEDYKDLSGNIIYYYYNLTSQGILKKKNTYNSQNQLIETSEYDYTFEEVPGAESQNMGYFTSVPSWIQYIKDTSISYLGQSFNKTMKETTFSPNNFQEILSKITTNNGDINEVSTKYAQDLSDSHLITANMISVPLQVETKSNGITLSKATTVYGNSSHFYPTALESTDLDQISETQITYDLYDNKGNLVQTTDKSGNSVTTIWGYYQTLPIAQIVGVKYNDISSLSVVTAAISASNSDADNPANEGALLTALQNLRLASQLQGYSMTVNTYDPLVGITNTISSNGIKKSYEYDAAGRLLKVKNSDGQVLKENQYNYKH</sequence>
<dbReference type="EMBL" id="FOIU01000001">
    <property type="protein sequence ID" value="SEW03419.1"/>
    <property type="molecule type" value="Genomic_DNA"/>
</dbReference>
<gene>
    <name evidence="1" type="ORF">SAMN05421841_0725</name>
</gene>
<dbReference type="RefSeq" id="WP_089790675.1">
    <property type="nucleotide sequence ID" value="NZ_FOIU01000001.1"/>
</dbReference>
<evidence type="ECO:0000313" key="2">
    <source>
        <dbReference type="Proteomes" id="UP000199469"/>
    </source>
</evidence>
<dbReference type="STRING" id="356305.SAMN05421841_0725"/>
<organism evidence="1 2">
    <name type="scientific">Chryseobacterium wanjuense</name>
    <dbReference type="NCBI Taxonomy" id="356305"/>
    <lineage>
        <taxon>Bacteria</taxon>
        <taxon>Pseudomonadati</taxon>
        <taxon>Bacteroidota</taxon>
        <taxon>Flavobacteriia</taxon>
        <taxon>Flavobacteriales</taxon>
        <taxon>Weeksellaceae</taxon>
        <taxon>Chryseobacterium group</taxon>
        <taxon>Chryseobacterium</taxon>
    </lineage>
</organism>
<dbReference type="OrthoDB" id="9814627at2"/>
<dbReference type="AlphaFoldDB" id="A0A1I0NQA0"/>
<accession>A0A1I0NQA0</accession>
<reference evidence="2" key="1">
    <citation type="submission" date="2016-10" db="EMBL/GenBank/DDBJ databases">
        <authorList>
            <person name="Varghese N."/>
            <person name="Submissions S."/>
        </authorList>
    </citation>
    <scope>NUCLEOTIDE SEQUENCE [LARGE SCALE GENOMIC DNA]</scope>
    <source>
        <strain evidence="2">DSM 17724</strain>
    </source>
</reference>
<evidence type="ECO:0000313" key="1">
    <source>
        <dbReference type="EMBL" id="SEW03419.1"/>
    </source>
</evidence>
<name>A0A1I0NQA0_9FLAO</name>
<keyword evidence="2" id="KW-1185">Reference proteome</keyword>